<feature type="transmembrane region" description="Helical" evidence="1">
    <location>
        <begin position="349"/>
        <end position="373"/>
    </location>
</feature>
<evidence type="ECO:0000313" key="3">
    <source>
        <dbReference type="EMBL" id="EAQ93530.1"/>
    </source>
</evidence>
<dbReference type="HOGENOM" id="CLU_005679_13_0_1"/>
<dbReference type="eggNOG" id="ENOG502RYMZ">
    <property type="taxonomic scope" value="Eukaryota"/>
</dbReference>
<dbReference type="EMBL" id="CH408029">
    <property type="protein sequence ID" value="EAQ93530.1"/>
    <property type="molecule type" value="Genomic_DNA"/>
</dbReference>
<dbReference type="Pfam" id="PF01757">
    <property type="entry name" value="Acyl_transf_3"/>
    <property type="match status" value="1"/>
</dbReference>
<keyword evidence="1" id="KW-1133">Transmembrane helix</keyword>
<dbReference type="OrthoDB" id="5819582at2759"/>
<dbReference type="GeneID" id="4386748"/>
<dbReference type="InterPro" id="IPR050879">
    <property type="entry name" value="Acyltransferase_3"/>
</dbReference>
<dbReference type="STRING" id="306901.Q2HDD9"/>
<keyword evidence="4" id="KW-1185">Reference proteome</keyword>
<dbReference type="GO" id="GO:0016747">
    <property type="term" value="F:acyltransferase activity, transferring groups other than amino-acyl groups"/>
    <property type="evidence" value="ECO:0007669"/>
    <property type="project" value="InterPro"/>
</dbReference>
<gene>
    <name evidence="3" type="ORF">CHGG_01765</name>
</gene>
<protein>
    <recommendedName>
        <fullName evidence="2">Acyltransferase 3 domain-containing protein</fullName>
    </recommendedName>
</protein>
<dbReference type="InterPro" id="IPR002656">
    <property type="entry name" value="Acyl_transf_3_dom"/>
</dbReference>
<evidence type="ECO:0000256" key="1">
    <source>
        <dbReference type="SAM" id="Phobius"/>
    </source>
</evidence>
<feature type="transmembrane region" description="Helical" evidence="1">
    <location>
        <begin position="546"/>
        <end position="568"/>
    </location>
</feature>
<feature type="transmembrane region" description="Helical" evidence="1">
    <location>
        <begin position="214"/>
        <end position="234"/>
    </location>
</feature>
<feature type="domain" description="Acyltransferase 3" evidence="2">
    <location>
        <begin position="151"/>
        <end position="517"/>
    </location>
</feature>
<reference evidence="4" key="1">
    <citation type="journal article" date="2015" name="Genome Announc.">
        <title>Draft genome sequence of the cellulolytic fungus Chaetomium globosum.</title>
        <authorList>
            <person name="Cuomo C.A."/>
            <person name="Untereiner W.A."/>
            <person name="Ma L.-J."/>
            <person name="Grabherr M."/>
            <person name="Birren B.W."/>
        </authorList>
    </citation>
    <scope>NUCLEOTIDE SEQUENCE [LARGE SCALE GENOMIC DNA]</scope>
    <source>
        <strain evidence="4">ATCC 6205 / CBS 148.51 / DSM 1962 / NBRC 6347 / NRRL 1970</strain>
    </source>
</reference>
<dbReference type="OMA" id="QITWPWA"/>
<evidence type="ECO:0000259" key="2">
    <source>
        <dbReference type="Pfam" id="PF01757"/>
    </source>
</evidence>
<keyword evidence="1" id="KW-0812">Transmembrane</keyword>
<proteinExistence type="predicted"/>
<feature type="transmembrane region" description="Helical" evidence="1">
    <location>
        <begin position="315"/>
        <end position="337"/>
    </location>
</feature>
<dbReference type="PANTHER" id="PTHR23028">
    <property type="entry name" value="ACETYLTRANSFERASE"/>
    <property type="match status" value="1"/>
</dbReference>
<keyword evidence="1" id="KW-0472">Membrane</keyword>
<dbReference type="InParanoid" id="Q2HDD9"/>
<evidence type="ECO:0000313" key="4">
    <source>
        <dbReference type="Proteomes" id="UP000001056"/>
    </source>
</evidence>
<dbReference type="Proteomes" id="UP000001056">
    <property type="component" value="Unassembled WGS sequence"/>
</dbReference>
<name>Q2HDD9_CHAGB</name>
<organism evidence="3 4">
    <name type="scientific">Chaetomium globosum (strain ATCC 6205 / CBS 148.51 / DSM 1962 / NBRC 6347 / NRRL 1970)</name>
    <name type="common">Soil fungus</name>
    <dbReference type="NCBI Taxonomy" id="306901"/>
    <lineage>
        <taxon>Eukaryota</taxon>
        <taxon>Fungi</taxon>
        <taxon>Dikarya</taxon>
        <taxon>Ascomycota</taxon>
        <taxon>Pezizomycotina</taxon>
        <taxon>Sordariomycetes</taxon>
        <taxon>Sordariomycetidae</taxon>
        <taxon>Sordariales</taxon>
        <taxon>Chaetomiaceae</taxon>
        <taxon>Chaetomium</taxon>
    </lineage>
</organism>
<dbReference type="PANTHER" id="PTHR23028:SF126">
    <property type="entry name" value="ACYLTRANSFERASE 3 DOMAIN-CONTAINING PROTEIN"/>
    <property type="match status" value="1"/>
</dbReference>
<sequence>MPSRLGTRAHGSDPLLAPLDCGTVGAWGGERGVAGDSASSLNLPLPSFAQISAGVAVDVSQGEVDAPTMKISSTSCNGSWYSFITKYQPGMITPGHRRGASSSSSLHSLLRPPRPSWTRFLRPLLPSFVADAVFLDHHRPAPAWRVHATSYLDGLRGVAAVLVFFCHYTENNFRSLTPSYGLGLEPDPDLHRVASADAWVQLPFLRVIFSGRPMVHIFFVISGFVLSYKPVRALHARDTDRCYAALASSTFRRAFRLFGPCVVSTFMVLCLRQMGYLTPAKDTLAEEFWKWKGAVFHQITWPWAWDRDLLPAYDIHLWTIPIEFAHSMLLFLVLLMLSRVRLRVRMATVLGLLGYCLACGKWAAFEFLAGLFLAEVYVLRAARAKEWEEDSETHRARDATNWPLKIFQSCLVLLALFIAGWPNRDAEETPGIRYLLAQTPYPFATMDRLAPQKFWFGLSAVAMVWAVGELAFLRRFFESSFAQYCGRISYAVYICHGPVEGLLKERLIGHPPIPTSGEPGAEEYQPALPAMGIKGLIGDETTAQVLVGWVLGMFLLGPFVIWAADLFWRGVDSQVVTLARKLETACLDDTEPSPSSQGYSVAA</sequence>
<dbReference type="VEuPathDB" id="FungiDB:CHGG_01765"/>
<dbReference type="AlphaFoldDB" id="Q2HDD9"/>
<feature type="transmembrane region" description="Helical" evidence="1">
    <location>
        <begin position="454"/>
        <end position="473"/>
    </location>
</feature>
<dbReference type="RefSeq" id="XP_001220986.1">
    <property type="nucleotide sequence ID" value="XM_001220985.1"/>
</dbReference>
<accession>Q2HDD9</accession>
<feature type="transmembrane region" description="Helical" evidence="1">
    <location>
        <begin position="255"/>
        <end position="274"/>
    </location>
</feature>